<feature type="domain" description="Transketolase-like pyrimidine-binding" evidence="4">
    <location>
        <begin position="4"/>
        <end position="178"/>
    </location>
</feature>
<reference evidence="5 6" key="1">
    <citation type="journal article" date="2016" name="Nat. Commun.">
        <title>Thousands of microbial genomes shed light on interconnected biogeochemical processes in an aquifer system.</title>
        <authorList>
            <person name="Anantharaman K."/>
            <person name="Brown C.T."/>
            <person name="Hug L.A."/>
            <person name="Sharon I."/>
            <person name="Castelle C.J."/>
            <person name="Probst A.J."/>
            <person name="Thomas B.C."/>
            <person name="Singh A."/>
            <person name="Wilkins M.J."/>
            <person name="Karaoz U."/>
            <person name="Brodie E.L."/>
            <person name="Williams K.H."/>
            <person name="Hubbard S.S."/>
            <person name="Banfield J.F."/>
        </authorList>
    </citation>
    <scope>NUCLEOTIDE SEQUENCE [LARGE SCALE GENOMIC DNA]</scope>
</reference>
<proteinExistence type="predicted"/>
<comment type="cofactor">
    <cofactor evidence="1">
        <name>thiamine diphosphate</name>
        <dbReference type="ChEBI" id="CHEBI:58937"/>
    </cofactor>
</comment>
<keyword evidence="3" id="KW-0786">Thiamine pyrophosphate</keyword>
<evidence type="ECO:0000256" key="1">
    <source>
        <dbReference type="ARBA" id="ARBA00001964"/>
    </source>
</evidence>
<name>A0A1F5AGN9_9BACT</name>
<dbReference type="NCBIfam" id="NF006667">
    <property type="entry name" value="PRK09212.1"/>
    <property type="match status" value="1"/>
</dbReference>
<dbReference type="PANTHER" id="PTHR43257">
    <property type="entry name" value="PYRUVATE DEHYDROGENASE E1 COMPONENT BETA SUBUNIT"/>
    <property type="match status" value="1"/>
</dbReference>
<evidence type="ECO:0000259" key="4">
    <source>
        <dbReference type="SMART" id="SM00861"/>
    </source>
</evidence>
<dbReference type="Gene3D" id="3.40.50.920">
    <property type="match status" value="1"/>
</dbReference>
<evidence type="ECO:0000313" key="5">
    <source>
        <dbReference type="EMBL" id="OGD17134.1"/>
    </source>
</evidence>
<sequence>MREITFSEALDEAIFEEMEKDPTIFTYGEDVAKQGGIFGAYKHLSGKFSDRIFDTPISEEVIYGSALGAALVGMRPIAEFHFADFLFTGIQSIILQIEKIRYMTGGQGKLHLLLRGPDGISNSAAAQHSESIETIFMHTPGIKVIIPSTPYDIKGLVKTALREDDPVICFEHKMLYKTKGLVPEKEYLIPFGVADIKKEGSDVTVVTMSRMVHESLRAAEELEHEGISVEVIDLRTLVPWDKNQVIESVKKTGHLVVAHETWKRAGWGAEIASVVQEEAFDYLDAPVIRVGAKNVPMPFSPPLQDFVTPNYRDVINAVKKIIR</sequence>
<keyword evidence="5" id="KW-0670">Pyruvate</keyword>
<dbReference type="InterPro" id="IPR009014">
    <property type="entry name" value="Transketo_C/PFOR_II"/>
</dbReference>
<evidence type="ECO:0000256" key="2">
    <source>
        <dbReference type="ARBA" id="ARBA00023002"/>
    </source>
</evidence>
<dbReference type="PANTHER" id="PTHR43257:SF2">
    <property type="entry name" value="PYRUVATE DEHYDROGENASE E1 COMPONENT SUBUNIT BETA"/>
    <property type="match status" value="1"/>
</dbReference>
<evidence type="ECO:0000256" key="3">
    <source>
        <dbReference type="ARBA" id="ARBA00023052"/>
    </source>
</evidence>
<evidence type="ECO:0000313" key="6">
    <source>
        <dbReference type="Proteomes" id="UP000177701"/>
    </source>
</evidence>
<dbReference type="SUPFAM" id="SSF52922">
    <property type="entry name" value="TK C-terminal domain-like"/>
    <property type="match status" value="1"/>
</dbReference>
<gene>
    <name evidence="5" type="ORF">A2V47_07350</name>
</gene>
<dbReference type="InterPro" id="IPR005475">
    <property type="entry name" value="Transketolase-like_Pyr-bd"/>
</dbReference>
<comment type="caution">
    <text evidence="5">The sequence shown here is derived from an EMBL/GenBank/DDBJ whole genome shotgun (WGS) entry which is preliminary data.</text>
</comment>
<dbReference type="FunFam" id="3.40.50.970:FF:000001">
    <property type="entry name" value="Pyruvate dehydrogenase E1 beta subunit"/>
    <property type="match status" value="1"/>
</dbReference>
<dbReference type="SUPFAM" id="SSF52518">
    <property type="entry name" value="Thiamin diphosphate-binding fold (THDP-binding)"/>
    <property type="match status" value="1"/>
</dbReference>
<dbReference type="EMBL" id="MEYH01000016">
    <property type="protein sequence ID" value="OGD17134.1"/>
    <property type="molecule type" value="Genomic_DNA"/>
</dbReference>
<dbReference type="SMART" id="SM00861">
    <property type="entry name" value="Transket_pyr"/>
    <property type="match status" value="1"/>
</dbReference>
<protein>
    <submittedName>
        <fullName evidence="5">Pyruvate dehydrogenase</fullName>
    </submittedName>
</protein>
<dbReference type="FunFam" id="3.40.50.920:FF:000001">
    <property type="entry name" value="Pyruvate dehydrogenase E1 beta subunit"/>
    <property type="match status" value="1"/>
</dbReference>
<dbReference type="Pfam" id="PF02780">
    <property type="entry name" value="Transketolase_C"/>
    <property type="match status" value="1"/>
</dbReference>
<dbReference type="STRING" id="1797291.A2V47_07350"/>
<dbReference type="InterPro" id="IPR029061">
    <property type="entry name" value="THDP-binding"/>
</dbReference>
<accession>A0A1F5AGN9</accession>
<dbReference type="InterPro" id="IPR033248">
    <property type="entry name" value="Transketolase_C"/>
</dbReference>
<dbReference type="GO" id="GO:0016491">
    <property type="term" value="F:oxidoreductase activity"/>
    <property type="evidence" value="ECO:0007669"/>
    <property type="project" value="UniProtKB-KW"/>
</dbReference>
<dbReference type="AlphaFoldDB" id="A0A1F5AGN9"/>
<dbReference type="Pfam" id="PF02779">
    <property type="entry name" value="Transket_pyr"/>
    <property type="match status" value="1"/>
</dbReference>
<organism evidence="5 6">
    <name type="scientific">Candidatus Sediminicultor quintus</name>
    <dbReference type="NCBI Taxonomy" id="1797291"/>
    <lineage>
        <taxon>Bacteria</taxon>
        <taxon>Pseudomonadati</taxon>
        <taxon>Atribacterota</taxon>
        <taxon>Candidatus Phoenicimicrobiia</taxon>
        <taxon>Candidatus Pheonicimicrobiales</taxon>
        <taxon>Candidatus Phoenicimicrobiaceae</taxon>
        <taxon>Candidatus Sediminicultor</taxon>
    </lineage>
</organism>
<dbReference type="Proteomes" id="UP000177701">
    <property type="component" value="Unassembled WGS sequence"/>
</dbReference>
<dbReference type="Gene3D" id="3.40.50.970">
    <property type="match status" value="1"/>
</dbReference>
<keyword evidence="2" id="KW-0560">Oxidoreductase</keyword>
<dbReference type="CDD" id="cd07036">
    <property type="entry name" value="TPP_PYR_E1-PDHc-beta_like"/>
    <property type="match status" value="1"/>
</dbReference>